<proteinExistence type="predicted"/>
<dbReference type="InterPro" id="IPR050834">
    <property type="entry name" value="Glycosyltransf_2"/>
</dbReference>
<feature type="domain" description="Glycosyltransferase 2-like" evidence="2">
    <location>
        <begin position="5"/>
        <end position="161"/>
    </location>
</feature>
<evidence type="ECO:0000313" key="3">
    <source>
        <dbReference type="EMBL" id="KDA01710.1"/>
    </source>
</evidence>
<reference evidence="3 4" key="1">
    <citation type="journal article" date="2014" name="Antonie Van Leeuwenhoek">
        <title>Hyphomonas beringensis sp. nov. and Hyphomonas chukchiensis sp. nov., isolated from surface seawater of the Bering Sea and Chukchi Sea.</title>
        <authorList>
            <person name="Li C."/>
            <person name="Lai Q."/>
            <person name="Li G."/>
            <person name="Dong C."/>
            <person name="Wang J."/>
            <person name="Liao Y."/>
            <person name="Shao Z."/>
        </authorList>
    </citation>
    <scope>NUCLEOTIDE SEQUENCE [LARGE SCALE GENOMIC DNA]</scope>
    <source>
        <strain evidence="3 4">SCH89</strain>
    </source>
</reference>
<keyword evidence="4" id="KW-1185">Reference proteome</keyword>
<organism evidence="3 4">
    <name type="scientific">Hyphomonas oceanitis SCH89</name>
    <dbReference type="NCBI Taxonomy" id="1280953"/>
    <lineage>
        <taxon>Bacteria</taxon>
        <taxon>Pseudomonadati</taxon>
        <taxon>Pseudomonadota</taxon>
        <taxon>Alphaproteobacteria</taxon>
        <taxon>Hyphomonadales</taxon>
        <taxon>Hyphomonadaceae</taxon>
        <taxon>Hyphomonas</taxon>
    </lineage>
</organism>
<feature type="transmembrane region" description="Helical" evidence="1">
    <location>
        <begin position="272"/>
        <end position="290"/>
    </location>
</feature>
<dbReference type="PANTHER" id="PTHR43685:SF2">
    <property type="entry name" value="GLYCOSYLTRANSFERASE 2-LIKE DOMAIN-CONTAINING PROTEIN"/>
    <property type="match status" value="1"/>
</dbReference>
<sequence length="297" mass="33042">MLIEICVCTFRRASLAGTLHSLGKQVVPEGITLRLIVADNDETPSAQDLVTRVAQDLPFPVQYVHAPSRNISLARNACLDAAKGELLAFIDDDEVAPPNWIADLYALLVEGPYDAVFGAAMAEYPDTTPDWIKQGDYHSNVPTRRNDTVQTGHTCNALIRTQAPSFAGQRFLLEKGRTGGEDTEFFFRAWRAGARFAISEDAKVYEPVDPARLAFRWIAKRKFRSGITYGRLERGRLSLAKAAVSLCATILKIAYCILRFVLAVFSSTKRNFWLLRAVFHLGVITSILSVKEQELYG</sequence>
<evidence type="ECO:0000256" key="1">
    <source>
        <dbReference type="SAM" id="Phobius"/>
    </source>
</evidence>
<comment type="caution">
    <text evidence="3">The sequence shown here is derived from an EMBL/GenBank/DDBJ whole genome shotgun (WGS) entry which is preliminary data.</text>
</comment>
<name>A0A059G534_9PROT</name>
<evidence type="ECO:0000259" key="2">
    <source>
        <dbReference type="Pfam" id="PF00535"/>
    </source>
</evidence>
<dbReference type="PATRIC" id="fig|1280953.3.peg.2887"/>
<keyword evidence="1" id="KW-0812">Transmembrane</keyword>
<dbReference type="Pfam" id="PF00535">
    <property type="entry name" value="Glycos_transf_2"/>
    <property type="match status" value="1"/>
</dbReference>
<evidence type="ECO:0000313" key="4">
    <source>
        <dbReference type="Proteomes" id="UP000024942"/>
    </source>
</evidence>
<gene>
    <name evidence="3" type="ORF">HOC_14363</name>
</gene>
<dbReference type="InterPro" id="IPR001173">
    <property type="entry name" value="Glyco_trans_2-like"/>
</dbReference>
<keyword evidence="1" id="KW-0472">Membrane</keyword>
<feature type="transmembrane region" description="Helical" evidence="1">
    <location>
        <begin position="242"/>
        <end position="266"/>
    </location>
</feature>
<dbReference type="eggNOG" id="COG0463">
    <property type="taxonomic scope" value="Bacteria"/>
</dbReference>
<accession>A0A059G534</accession>
<keyword evidence="1" id="KW-1133">Transmembrane helix</keyword>
<dbReference type="RefSeq" id="WP_035539729.1">
    <property type="nucleotide sequence ID" value="NZ_ARYL01000023.1"/>
</dbReference>
<dbReference type="InterPro" id="IPR029044">
    <property type="entry name" value="Nucleotide-diphossugar_trans"/>
</dbReference>
<dbReference type="PANTHER" id="PTHR43685">
    <property type="entry name" value="GLYCOSYLTRANSFERASE"/>
    <property type="match status" value="1"/>
</dbReference>
<dbReference type="AlphaFoldDB" id="A0A059G534"/>
<protein>
    <submittedName>
        <fullName evidence="3">Succinoglycan biosynthesis protein ExoM</fullName>
    </submittedName>
</protein>
<dbReference type="EMBL" id="ARYL01000023">
    <property type="protein sequence ID" value="KDA01710.1"/>
    <property type="molecule type" value="Genomic_DNA"/>
</dbReference>
<dbReference type="OrthoDB" id="6116224at2"/>
<dbReference type="Proteomes" id="UP000024942">
    <property type="component" value="Unassembled WGS sequence"/>
</dbReference>
<dbReference type="SUPFAM" id="SSF53448">
    <property type="entry name" value="Nucleotide-diphospho-sugar transferases"/>
    <property type="match status" value="1"/>
</dbReference>
<dbReference type="STRING" id="1280953.HOC_14363"/>
<dbReference type="Gene3D" id="3.90.550.10">
    <property type="entry name" value="Spore Coat Polysaccharide Biosynthesis Protein SpsA, Chain A"/>
    <property type="match status" value="1"/>
</dbReference>